<reference evidence="2" key="1">
    <citation type="journal article" date="2023" name="G3 (Bethesda)">
        <title>Genome assembly and association tests identify interacting loci associated with vigor, precocity, and sex in interspecific pistachio rootstocks.</title>
        <authorList>
            <person name="Palmer W."/>
            <person name="Jacygrad E."/>
            <person name="Sagayaradj S."/>
            <person name="Cavanaugh K."/>
            <person name="Han R."/>
            <person name="Bertier L."/>
            <person name="Beede B."/>
            <person name="Kafkas S."/>
            <person name="Golino D."/>
            <person name="Preece J."/>
            <person name="Michelmore R."/>
        </authorList>
    </citation>
    <scope>NUCLEOTIDE SEQUENCE [LARGE SCALE GENOMIC DNA]</scope>
</reference>
<evidence type="ECO:0000313" key="2">
    <source>
        <dbReference type="Proteomes" id="UP001164250"/>
    </source>
</evidence>
<keyword evidence="2" id="KW-1185">Reference proteome</keyword>
<proteinExistence type="predicted"/>
<organism evidence="1 2">
    <name type="scientific">Pistacia atlantica</name>
    <dbReference type="NCBI Taxonomy" id="434234"/>
    <lineage>
        <taxon>Eukaryota</taxon>
        <taxon>Viridiplantae</taxon>
        <taxon>Streptophyta</taxon>
        <taxon>Embryophyta</taxon>
        <taxon>Tracheophyta</taxon>
        <taxon>Spermatophyta</taxon>
        <taxon>Magnoliopsida</taxon>
        <taxon>eudicotyledons</taxon>
        <taxon>Gunneridae</taxon>
        <taxon>Pentapetalae</taxon>
        <taxon>rosids</taxon>
        <taxon>malvids</taxon>
        <taxon>Sapindales</taxon>
        <taxon>Anacardiaceae</taxon>
        <taxon>Pistacia</taxon>
    </lineage>
</organism>
<protein>
    <submittedName>
        <fullName evidence="1">Uncharacterized protein</fullName>
    </submittedName>
</protein>
<accession>A0ACC1AED2</accession>
<dbReference type="EMBL" id="CM047907">
    <property type="protein sequence ID" value="KAJ0084713.1"/>
    <property type="molecule type" value="Genomic_DNA"/>
</dbReference>
<gene>
    <name evidence="1" type="ORF">Patl1_30522</name>
</gene>
<dbReference type="Proteomes" id="UP001164250">
    <property type="component" value="Chromosome 11"/>
</dbReference>
<name>A0ACC1AED2_9ROSI</name>
<sequence>MESLFTPSHVPILKTSRVIIKKFPQKQYKHKLQLKPFTCTAKLTNPVVEIFHNQNNSTPPSTNSFPSPLMDVSAESLSYKSGYLGTVPEKVAADVGGDGIHNAMNYLTKILTAKVYYVTIRLCSQAL</sequence>
<evidence type="ECO:0000313" key="1">
    <source>
        <dbReference type="EMBL" id="KAJ0084713.1"/>
    </source>
</evidence>
<comment type="caution">
    <text evidence="1">The sequence shown here is derived from an EMBL/GenBank/DDBJ whole genome shotgun (WGS) entry which is preliminary data.</text>
</comment>